<dbReference type="EC" id="1.1.1.95" evidence="11"/>
<dbReference type="PANTHER" id="PTHR42789:SF1">
    <property type="entry name" value="D-ISOMER SPECIFIC 2-HYDROXYACID DEHYDROGENASE FAMILY PROTEIN (AFU_ORTHOLOGUE AFUA_6G10090)"/>
    <property type="match status" value="1"/>
</dbReference>
<dbReference type="CDD" id="cd12173">
    <property type="entry name" value="PGDH_4"/>
    <property type="match status" value="1"/>
</dbReference>
<comment type="catalytic activity">
    <reaction evidence="9">
        <text>(R)-2-hydroxyglutarate + NAD(+) = 2-oxoglutarate + NADH + H(+)</text>
        <dbReference type="Rhea" id="RHEA:49612"/>
        <dbReference type="ChEBI" id="CHEBI:15378"/>
        <dbReference type="ChEBI" id="CHEBI:15801"/>
        <dbReference type="ChEBI" id="CHEBI:16810"/>
        <dbReference type="ChEBI" id="CHEBI:57540"/>
        <dbReference type="ChEBI" id="CHEBI:57945"/>
        <dbReference type="EC" id="1.1.1.399"/>
    </reaction>
</comment>
<evidence type="ECO:0000259" key="12">
    <source>
        <dbReference type="PROSITE" id="PS51671"/>
    </source>
</evidence>
<dbReference type="InterPro" id="IPR006139">
    <property type="entry name" value="D-isomer_2_OHA_DH_cat_dom"/>
</dbReference>
<evidence type="ECO:0000256" key="7">
    <source>
        <dbReference type="ARBA" id="ARBA00023027"/>
    </source>
</evidence>
<dbReference type="InterPro" id="IPR029752">
    <property type="entry name" value="D-isomer_DH_CS1"/>
</dbReference>
<dbReference type="SUPFAM" id="SSF52283">
    <property type="entry name" value="Formate/glycerate dehydrogenase catalytic domain-like"/>
    <property type="match status" value="1"/>
</dbReference>
<dbReference type="RefSeq" id="WP_147758687.1">
    <property type="nucleotide sequence ID" value="NZ_SAXT01000005.1"/>
</dbReference>
<accession>A0A5C8CFG7</accession>
<comment type="function">
    <text evidence="1">Catalyzes the reversible oxidation of 3-phospho-D-glycerate to 3-phosphonooxypyruvate, the first step of the phosphorylated L-serine biosynthesis pathway. Also catalyzes the reversible oxidation of 2-hydroxyglutarate to 2-oxoglutarate.</text>
</comment>
<dbReference type="NCBIfam" id="TIGR01327">
    <property type="entry name" value="PGDH"/>
    <property type="match status" value="1"/>
</dbReference>
<dbReference type="Pfam" id="PF19304">
    <property type="entry name" value="PGDH_inter"/>
    <property type="match status" value="1"/>
</dbReference>
<dbReference type="FunFam" id="3.40.50.720:FF:000021">
    <property type="entry name" value="D-3-phosphoglycerate dehydrogenase"/>
    <property type="match status" value="1"/>
</dbReference>
<dbReference type="PANTHER" id="PTHR42789">
    <property type="entry name" value="D-ISOMER SPECIFIC 2-HYDROXYACID DEHYDROGENASE FAMILY PROTEIN (AFU_ORTHOLOGUE AFUA_6G10090)"/>
    <property type="match status" value="1"/>
</dbReference>
<evidence type="ECO:0000256" key="5">
    <source>
        <dbReference type="ARBA" id="ARBA00022605"/>
    </source>
</evidence>
<dbReference type="GO" id="GO:0051287">
    <property type="term" value="F:NAD binding"/>
    <property type="evidence" value="ECO:0007669"/>
    <property type="project" value="UniProtKB-UniRule"/>
</dbReference>
<keyword evidence="8 11" id="KW-0718">Serine biosynthesis</keyword>
<dbReference type="Gene3D" id="3.30.1330.90">
    <property type="entry name" value="D-3-phosphoglycerate dehydrogenase, domain 3"/>
    <property type="match status" value="1"/>
</dbReference>
<dbReference type="InterPro" id="IPR006140">
    <property type="entry name" value="D-isomer_DH_NAD-bd"/>
</dbReference>
<evidence type="ECO:0000256" key="4">
    <source>
        <dbReference type="ARBA" id="ARBA00021582"/>
    </source>
</evidence>
<dbReference type="Pfam" id="PF00389">
    <property type="entry name" value="2-Hacid_dh"/>
    <property type="match status" value="1"/>
</dbReference>
<evidence type="ECO:0000256" key="8">
    <source>
        <dbReference type="ARBA" id="ARBA00023299"/>
    </source>
</evidence>
<evidence type="ECO:0000256" key="9">
    <source>
        <dbReference type="ARBA" id="ARBA00048126"/>
    </source>
</evidence>
<feature type="domain" description="ACT" evidence="12">
    <location>
        <begin position="455"/>
        <end position="530"/>
    </location>
</feature>
<evidence type="ECO:0000256" key="6">
    <source>
        <dbReference type="ARBA" id="ARBA00023002"/>
    </source>
</evidence>
<dbReference type="SUPFAM" id="SSF55021">
    <property type="entry name" value="ACT-like"/>
    <property type="match status" value="1"/>
</dbReference>
<dbReference type="InterPro" id="IPR006236">
    <property type="entry name" value="PGDH"/>
</dbReference>
<organism evidence="13 14">
    <name type="scientific">Brachyspira aalborgi</name>
    <dbReference type="NCBI Taxonomy" id="29522"/>
    <lineage>
        <taxon>Bacteria</taxon>
        <taxon>Pseudomonadati</taxon>
        <taxon>Spirochaetota</taxon>
        <taxon>Spirochaetia</taxon>
        <taxon>Brachyspirales</taxon>
        <taxon>Brachyspiraceae</taxon>
        <taxon>Brachyspira</taxon>
    </lineage>
</organism>
<dbReference type="PROSITE" id="PS51671">
    <property type="entry name" value="ACT"/>
    <property type="match status" value="1"/>
</dbReference>
<dbReference type="InterPro" id="IPR050857">
    <property type="entry name" value="D-2-hydroxyacid_DH"/>
</dbReference>
<dbReference type="InterPro" id="IPR045865">
    <property type="entry name" value="ACT-like_dom_sf"/>
</dbReference>
<gene>
    <name evidence="13" type="ORF">EPJ80_08730</name>
</gene>
<dbReference type="Proteomes" id="UP000325116">
    <property type="component" value="Unassembled WGS sequence"/>
</dbReference>
<keyword evidence="7 11" id="KW-0520">NAD</keyword>
<dbReference type="SUPFAM" id="SSF143548">
    <property type="entry name" value="Serine metabolism enzymes domain"/>
    <property type="match status" value="1"/>
</dbReference>
<dbReference type="SUPFAM" id="SSF51735">
    <property type="entry name" value="NAD(P)-binding Rossmann-fold domains"/>
    <property type="match status" value="1"/>
</dbReference>
<name>A0A5C8CFG7_9SPIR</name>
<comment type="catalytic activity">
    <reaction evidence="10 11">
        <text>(2R)-3-phosphoglycerate + NAD(+) = 3-phosphooxypyruvate + NADH + H(+)</text>
        <dbReference type="Rhea" id="RHEA:12641"/>
        <dbReference type="ChEBI" id="CHEBI:15378"/>
        <dbReference type="ChEBI" id="CHEBI:18110"/>
        <dbReference type="ChEBI" id="CHEBI:57540"/>
        <dbReference type="ChEBI" id="CHEBI:57945"/>
        <dbReference type="ChEBI" id="CHEBI:58272"/>
        <dbReference type="EC" id="1.1.1.95"/>
    </reaction>
</comment>
<proteinExistence type="inferred from homology"/>
<protein>
    <recommendedName>
        <fullName evidence="4 11">D-3-phosphoglycerate dehydrogenase</fullName>
        <ecNumber evidence="11">1.1.1.95</ecNumber>
    </recommendedName>
</protein>
<dbReference type="Pfam" id="PF02826">
    <property type="entry name" value="2-Hacid_dh_C"/>
    <property type="match status" value="1"/>
</dbReference>
<keyword evidence="5 11" id="KW-0028">Amino-acid biosynthesis</keyword>
<evidence type="ECO:0000256" key="3">
    <source>
        <dbReference type="ARBA" id="ARBA00005854"/>
    </source>
</evidence>
<dbReference type="InterPro" id="IPR029753">
    <property type="entry name" value="D-isomer_DH_CS"/>
</dbReference>
<comment type="similarity">
    <text evidence="3 11">Belongs to the D-isomer specific 2-hydroxyacid dehydrogenase family.</text>
</comment>
<dbReference type="GO" id="GO:0006564">
    <property type="term" value="P:L-serine biosynthetic process"/>
    <property type="evidence" value="ECO:0007669"/>
    <property type="project" value="UniProtKB-UniRule"/>
</dbReference>
<dbReference type="InterPro" id="IPR002912">
    <property type="entry name" value="ACT_dom"/>
</dbReference>
<dbReference type="EMBL" id="SAXT01000005">
    <property type="protein sequence ID" value="TXJ11787.1"/>
    <property type="molecule type" value="Genomic_DNA"/>
</dbReference>
<dbReference type="InterPro" id="IPR029009">
    <property type="entry name" value="ASB_dom_sf"/>
</dbReference>
<dbReference type="GO" id="GO:0004617">
    <property type="term" value="F:phosphoglycerate dehydrogenase activity"/>
    <property type="evidence" value="ECO:0007669"/>
    <property type="project" value="UniProtKB-UniRule"/>
</dbReference>
<keyword evidence="6 11" id="KW-0560">Oxidoreductase</keyword>
<evidence type="ECO:0000256" key="1">
    <source>
        <dbReference type="ARBA" id="ARBA00003800"/>
    </source>
</evidence>
<evidence type="ECO:0000256" key="2">
    <source>
        <dbReference type="ARBA" id="ARBA00005216"/>
    </source>
</evidence>
<sequence>MKVLITDNINKCVKDIISETAEAVFLPTMSEEEIIKIIGEYDALMVRSQTKVNRNIIEAGKKLKIIGRAGVGVDNIDVNSATEKGIIVVNSPDGNTIAASEHTIALMLAISRNIVPASQSTKEGKWNRDAFTGTELFGKTLGVMGFGRIGRKVVNIALSIGMKVIVYDPFANEETVNKTCALYETSLDNFLKTLDYLSIHIPKTSDTINIINKENINKMKKGAIIINCSRGGLVNENDLKEALENGQISAAAIDVYENEPKIETCPLIHYKGNNIILTPHLGASTKEAQINVALDVASQIKKVLSGGYTDSAVNIPSLNPEKLEPVKDYMNISENAGEIIGQISKGKIKSFEITAYGELIKLDIEPLEVAILKGALSSIFHDVNYVNAPFLAKQRGIEIKIIKSEAPSSFTSLLKVKMTTDIETNSVSVSLIAKNIARIVKLNDYDVIIKPNEHILIVPHINQVAMVAKVANTLCEENINIGSMNVSQNIKGSDMSIMVIDIDTALSEEMLNKISKIEGVHNPKCIKLNV</sequence>
<comment type="pathway">
    <text evidence="2 11">Amino-acid biosynthesis; L-serine biosynthesis; L-serine from 3-phospho-D-glycerate: step 1/3.</text>
</comment>
<dbReference type="AlphaFoldDB" id="A0A5C8CFG7"/>
<evidence type="ECO:0000256" key="10">
    <source>
        <dbReference type="ARBA" id="ARBA00048731"/>
    </source>
</evidence>
<evidence type="ECO:0000256" key="11">
    <source>
        <dbReference type="RuleBase" id="RU363003"/>
    </source>
</evidence>
<dbReference type="PROSITE" id="PS00065">
    <property type="entry name" value="D_2_HYDROXYACID_DH_1"/>
    <property type="match status" value="1"/>
</dbReference>
<dbReference type="PROSITE" id="PS00671">
    <property type="entry name" value="D_2_HYDROXYACID_DH_3"/>
    <property type="match status" value="1"/>
</dbReference>
<dbReference type="UniPathway" id="UPA00135">
    <property type="reaction ID" value="UER00196"/>
</dbReference>
<dbReference type="InterPro" id="IPR045626">
    <property type="entry name" value="PGDH_ASB_dom"/>
</dbReference>
<evidence type="ECO:0000313" key="13">
    <source>
        <dbReference type="EMBL" id="TXJ11787.1"/>
    </source>
</evidence>
<comment type="caution">
    <text evidence="13">The sequence shown here is derived from an EMBL/GenBank/DDBJ whole genome shotgun (WGS) entry which is preliminary data.</text>
</comment>
<dbReference type="Gene3D" id="3.40.50.720">
    <property type="entry name" value="NAD(P)-binding Rossmann-like Domain"/>
    <property type="match status" value="2"/>
</dbReference>
<reference evidence="13 14" key="1">
    <citation type="journal article" date="1992" name="Lakartidningen">
        <title>[Penicillin V and not amoxicillin is the first choice preparation in acute otitis].</title>
        <authorList>
            <person name="Kamme C."/>
            <person name="Lundgren K."/>
            <person name="Prellner K."/>
        </authorList>
    </citation>
    <scope>NUCLEOTIDE SEQUENCE [LARGE SCALE GENOMIC DNA]</scope>
    <source>
        <strain evidence="13 14">W1</strain>
    </source>
</reference>
<dbReference type="Gene3D" id="3.30.70.260">
    <property type="match status" value="1"/>
</dbReference>
<dbReference type="InterPro" id="IPR036291">
    <property type="entry name" value="NAD(P)-bd_dom_sf"/>
</dbReference>
<evidence type="ECO:0000313" key="14">
    <source>
        <dbReference type="Proteomes" id="UP000325116"/>
    </source>
</evidence>